<protein>
    <submittedName>
        <fullName evidence="3">Uncharacterized protein LOC113208562 isoform X2</fullName>
    </submittedName>
</protein>
<evidence type="ECO:0000313" key="3">
    <source>
        <dbReference type="RefSeq" id="XP_052126766.1"/>
    </source>
</evidence>
<keyword evidence="2" id="KW-1185">Reference proteome</keyword>
<feature type="compositionally biased region" description="Basic residues" evidence="1">
    <location>
        <begin position="133"/>
        <end position="148"/>
    </location>
</feature>
<dbReference type="RefSeq" id="XP_052126766.1">
    <property type="nucleotide sequence ID" value="XM_052270806.1"/>
</dbReference>
<sequence length="266" mass="29635">MKKTQKVGGLEGEDTCDGQIKNQEGSVDLDNNKTNGQVAVDKGSGNTSNSSEEIANPLNEEDDEPDIIVLREDKTSKNKTKDENCPSEGSEPRRRSSTRLQGKRPKLVEIITTSDEDENLESDDDFMEEKSSKSKNVRKRFLPAKKKSSLQTASKIEEVSEGKVKSKRSPNESTSKKQNDSASKISKEFTSGAFVVPKPDFHASRTPAIWRIDGKALLQKYTHFEQDGQTLYKNTSTDGLPTTRTNITQLQLNSKHKAVKKLLLNF</sequence>
<feature type="compositionally biased region" description="Acidic residues" evidence="1">
    <location>
        <begin position="114"/>
        <end position="127"/>
    </location>
</feature>
<feature type="compositionally biased region" description="Polar residues" evidence="1">
    <location>
        <begin position="44"/>
        <end position="53"/>
    </location>
</feature>
<evidence type="ECO:0000256" key="1">
    <source>
        <dbReference type="SAM" id="MobiDB-lite"/>
    </source>
</evidence>
<dbReference type="AlphaFoldDB" id="A0A9C6WYF3"/>
<gene>
    <name evidence="3" type="primary">LOC113208562</name>
</gene>
<feature type="compositionally biased region" description="Basic and acidic residues" evidence="1">
    <location>
        <begin position="69"/>
        <end position="94"/>
    </location>
</feature>
<organism evidence="2 3">
    <name type="scientific">Frankliniella occidentalis</name>
    <name type="common">Western flower thrips</name>
    <name type="synonym">Euthrips occidentalis</name>
    <dbReference type="NCBI Taxonomy" id="133901"/>
    <lineage>
        <taxon>Eukaryota</taxon>
        <taxon>Metazoa</taxon>
        <taxon>Ecdysozoa</taxon>
        <taxon>Arthropoda</taxon>
        <taxon>Hexapoda</taxon>
        <taxon>Insecta</taxon>
        <taxon>Pterygota</taxon>
        <taxon>Neoptera</taxon>
        <taxon>Paraneoptera</taxon>
        <taxon>Thysanoptera</taxon>
        <taxon>Terebrantia</taxon>
        <taxon>Thripoidea</taxon>
        <taxon>Thripidae</taxon>
        <taxon>Frankliniella</taxon>
    </lineage>
</organism>
<proteinExistence type="predicted"/>
<feature type="compositionally biased region" description="Basic residues" evidence="1">
    <location>
        <begin position="95"/>
        <end position="105"/>
    </location>
</feature>
<name>A0A9C6WYF3_FRAOC</name>
<dbReference type="Proteomes" id="UP000504606">
    <property type="component" value="Unplaced"/>
</dbReference>
<feature type="compositionally biased region" description="Basic and acidic residues" evidence="1">
    <location>
        <begin position="155"/>
        <end position="164"/>
    </location>
</feature>
<dbReference type="GeneID" id="113208562"/>
<feature type="region of interest" description="Disordered" evidence="1">
    <location>
        <begin position="1"/>
        <end position="185"/>
    </location>
</feature>
<evidence type="ECO:0000313" key="2">
    <source>
        <dbReference type="Proteomes" id="UP000504606"/>
    </source>
</evidence>
<accession>A0A9C6WYF3</accession>
<reference evidence="3" key="1">
    <citation type="submission" date="2025-08" db="UniProtKB">
        <authorList>
            <consortium name="RefSeq"/>
        </authorList>
    </citation>
    <scope>IDENTIFICATION</scope>
    <source>
        <tissue evidence="3">Whole organism</tissue>
    </source>
</reference>